<sequence length="235" mass="26384">MLQEATRGIDPHLAQLPGASGTRDATRAASRYQGTPLRTKGPNPPVPEPPRGHQEVAPSHQTPMASSSPVTTPSTKLLTEEQSRSDYRQPRHTRHSRHKEPVHCAARPARHGTARRFTVLPPHLYHASTALLVLQHTTRHTVLTLQHPGGHPPLLDECAVLLGRHNKLGHHTTPGDALTSDRCLIVFLREQLKILGDPIYYIICYRSSKLCHQYYTHCSFNQYTIQTPSNRFRIL</sequence>
<keyword evidence="3" id="KW-1185">Reference proteome</keyword>
<evidence type="ECO:0000313" key="2">
    <source>
        <dbReference type="EMBL" id="MPC70674.1"/>
    </source>
</evidence>
<feature type="compositionally biased region" description="Basic residues" evidence="1">
    <location>
        <begin position="90"/>
        <end position="100"/>
    </location>
</feature>
<dbReference type="AlphaFoldDB" id="A0A5B7HQD5"/>
<feature type="region of interest" description="Disordered" evidence="1">
    <location>
        <begin position="1"/>
        <end position="109"/>
    </location>
</feature>
<feature type="compositionally biased region" description="Polar residues" evidence="1">
    <location>
        <begin position="59"/>
        <end position="77"/>
    </location>
</feature>
<feature type="compositionally biased region" description="Basic and acidic residues" evidence="1">
    <location>
        <begin position="78"/>
        <end position="89"/>
    </location>
</feature>
<reference evidence="2 3" key="1">
    <citation type="submission" date="2019-05" db="EMBL/GenBank/DDBJ databases">
        <title>Another draft genome of Portunus trituberculatus and its Hox gene families provides insights of decapod evolution.</title>
        <authorList>
            <person name="Jeong J.-H."/>
            <person name="Song I."/>
            <person name="Kim S."/>
            <person name="Choi T."/>
            <person name="Kim D."/>
            <person name="Ryu S."/>
            <person name="Kim W."/>
        </authorList>
    </citation>
    <scope>NUCLEOTIDE SEQUENCE [LARGE SCALE GENOMIC DNA]</scope>
    <source>
        <tissue evidence="2">Muscle</tissue>
    </source>
</reference>
<name>A0A5B7HQD5_PORTR</name>
<evidence type="ECO:0000256" key="1">
    <source>
        <dbReference type="SAM" id="MobiDB-lite"/>
    </source>
</evidence>
<dbReference type="EMBL" id="VSRR010031526">
    <property type="protein sequence ID" value="MPC70674.1"/>
    <property type="molecule type" value="Genomic_DNA"/>
</dbReference>
<comment type="caution">
    <text evidence="2">The sequence shown here is derived from an EMBL/GenBank/DDBJ whole genome shotgun (WGS) entry which is preliminary data.</text>
</comment>
<evidence type="ECO:0000313" key="3">
    <source>
        <dbReference type="Proteomes" id="UP000324222"/>
    </source>
</evidence>
<dbReference type="Proteomes" id="UP000324222">
    <property type="component" value="Unassembled WGS sequence"/>
</dbReference>
<proteinExistence type="predicted"/>
<protein>
    <submittedName>
        <fullName evidence="2">Uncharacterized protein</fullName>
    </submittedName>
</protein>
<accession>A0A5B7HQD5</accession>
<organism evidence="2 3">
    <name type="scientific">Portunus trituberculatus</name>
    <name type="common">Swimming crab</name>
    <name type="synonym">Neptunus trituberculatus</name>
    <dbReference type="NCBI Taxonomy" id="210409"/>
    <lineage>
        <taxon>Eukaryota</taxon>
        <taxon>Metazoa</taxon>
        <taxon>Ecdysozoa</taxon>
        <taxon>Arthropoda</taxon>
        <taxon>Crustacea</taxon>
        <taxon>Multicrustacea</taxon>
        <taxon>Malacostraca</taxon>
        <taxon>Eumalacostraca</taxon>
        <taxon>Eucarida</taxon>
        <taxon>Decapoda</taxon>
        <taxon>Pleocyemata</taxon>
        <taxon>Brachyura</taxon>
        <taxon>Eubrachyura</taxon>
        <taxon>Portunoidea</taxon>
        <taxon>Portunidae</taxon>
        <taxon>Portuninae</taxon>
        <taxon>Portunus</taxon>
    </lineage>
</organism>
<gene>
    <name evidence="2" type="ORF">E2C01_064930</name>
</gene>